<evidence type="ECO:0000259" key="8">
    <source>
        <dbReference type="Pfam" id="PF00078"/>
    </source>
</evidence>
<keyword evidence="10" id="KW-1185">Reference proteome</keyword>
<dbReference type="InterPro" id="IPR043502">
    <property type="entry name" value="DNA/RNA_pol_sf"/>
</dbReference>
<evidence type="ECO:0000256" key="7">
    <source>
        <dbReference type="SAM" id="MobiDB-lite"/>
    </source>
</evidence>
<dbReference type="GO" id="GO:0004523">
    <property type="term" value="F:RNA-DNA hybrid ribonuclease activity"/>
    <property type="evidence" value="ECO:0007669"/>
    <property type="project" value="UniProtKB-EC"/>
</dbReference>
<dbReference type="PANTHER" id="PTHR37984">
    <property type="entry name" value="PROTEIN CBG26694"/>
    <property type="match status" value="1"/>
</dbReference>
<evidence type="ECO:0000256" key="5">
    <source>
        <dbReference type="ARBA" id="ARBA00022722"/>
    </source>
</evidence>
<feature type="domain" description="Reverse transcriptase" evidence="8">
    <location>
        <begin position="691"/>
        <end position="853"/>
    </location>
</feature>
<evidence type="ECO:0000313" key="9">
    <source>
        <dbReference type="EMBL" id="CBY17749.1"/>
    </source>
</evidence>
<dbReference type="OrthoDB" id="6783748at2759"/>
<keyword evidence="4" id="KW-0548">Nucleotidyltransferase</keyword>
<dbReference type="InterPro" id="IPR050951">
    <property type="entry name" value="Retrovirus_Pol_polyprotein"/>
</dbReference>
<feature type="region of interest" description="Disordered" evidence="7">
    <location>
        <begin position="374"/>
        <end position="394"/>
    </location>
</feature>
<feature type="compositionally biased region" description="Basic and acidic residues" evidence="7">
    <location>
        <begin position="132"/>
        <end position="150"/>
    </location>
</feature>
<keyword evidence="6" id="KW-0255">Endonuclease</keyword>
<proteinExistence type="inferred from homology"/>
<keyword evidence="6" id="KW-0378">Hydrolase</keyword>
<gene>
    <name evidence="9" type="ORF">GSOID_T00007084001</name>
</gene>
<dbReference type="PANTHER" id="PTHR37984:SF5">
    <property type="entry name" value="PROTEIN NYNRIN-LIKE"/>
    <property type="match status" value="1"/>
</dbReference>
<dbReference type="InterPro" id="IPR043128">
    <property type="entry name" value="Rev_trsase/Diguanyl_cyclase"/>
</dbReference>
<dbReference type="GO" id="GO:0016779">
    <property type="term" value="F:nucleotidyltransferase activity"/>
    <property type="evidence" value="ECO:0007669"/>
    <property type="project" value="UniProtKB-KW"/>
</dbReference>
<reference evidence="9" key="1">
    <citation type="journal article" date="2010" name="Science">
        <title>Plasticity of animal genome architecture unmasked by rapid evolution of a pelagic tunicate.</title>
        <authorList>
            <person name="Denoeud F."/>
            <person name="Henriet S."/>
            <person name="Mungpakdee S."/>
            <person name="Aury J.M."/>
            <person name="Da Silva C."/>
            <person name="Brinkmann H."/>
            <person name="Mikhaleva J."/>
            <person name="Olsen L.C."/>
            <person name="Jubin C."/>
            <person name="Canestro C."/>
            <person name="Bouquet J.M."/>
            <person name="Danks G."/>
            <person name="Poulain J."/>
            <person name="Campsteijn C."/>
            <person name="Adamski M."/>
            <person name="Cross I."/>
            <person name="Yadetie F."/>
            <person name="Muffato M."/>
            <person name="Louis A."/>
            <person name="Butcher S."/>
            <person name="Tsagkogeorga G."/>
            <person name="Konrad A."/>
            <person name="Singh S."/>
            <person name="Jensen M.F."/>
            <person name="Cong E.H."/>
            <person name="Eikeseth-Otteraa H."/>
            <person name="Noel B."/>
            <person name="Anthouard V."/>
            <person name="Porcel B.M."/>
            <person name="Kachouri-Lafond R."/>
            <person name="Nishino A."/>
            <person name="Ugolini M."/>
            <person name="Chourrout P."/>
            <person name="Nishida H."/>
            <person name="Aasland R."/>
            <person name="Huzurbazar S."/>
            <person name="Westhof E."/>
            <person name="Delsuc F."/>
            <person name="Lehrach H."/>
            <person name="Reinhardt R."/>
            <person name="Weissenbach J."/>
            <person name="Roy S.W."/>
            <person name="Artiguenave F."/>
            <person name="Postlethwait J.H."/>
            <person name="Manak J.R."/>
            <person name="Thompson E.M."/>
            <person name="Jaillon O."/>
            <person name="Du Pasquier L."/>
            <person name="Boudinot P."/>
            <person name="Liberles D.A."/>
            <person name="Volff J.N."/>
            <person name="Philippe H."/>
            <person name="Lenhard B."/>
            <person name="Roest Crollius H."/>
            <person name="Wincker P."/>
            <person name="Chourrout D."/>
        </authorList>
    </citation>
    <scope>NUCLEOTIDE SEQUENCE [LARGE SCALE GENOMIC DNA]</scope>
</reference>
<dbReference type="Pfam" id="PF00078">
    <property type="entry name" value="RVT_1"/>
    <property type="match status" value="1"/>
</dbReference>
<protein>
    <recommendedName>
        <fullName evidence="2">ribonuclease H</fullName>
        <ecNumber evidence="2">3.1.26.4</ecNumber>
    </recommendedName>
</protein>
<feature type="compositionally biased region" description="Acidic residues" evidence="7">
    <location>
        <begin position="115"/>
        <end position="131"/>
    </location>
</feature>
<dbReference type="EMBL" id="FN653253">
    <property type="protein sequence ID" value="CBY17749.1"/>
    <property type="molecule type" value="Genomic_DNA"/>
</dbReference>
<dbReference type="Gene3D" id="3.10.10.10">
    <property type="entry name" value="HIV Type 1 Reverse Transcriptase, subunit A, domain 1"/>
    <property type="match status" value="1"/>
</dbReference>
<feature type="region of interest" description="Disordered" evidence="7">
    <location>
        <begin position="112"/>
        <end position="175"/>
    </location>
</feature>
<sequence length="883" mass="100309">MSEIYYKHVADLSTKELMQLYNSLDKSHFPAHFPIVDKKSVVLNIFNIKPDFFKDDPKFVFEKNQQGEVTYLKDYSDHCIQKFARPHQKVNLEKIFSLLKASSIAEILANQSDVEQSDLDDEQDDDDDDLNETVRENDPKVKTETNESKPRPSAPRRSKPKSTKTSSKSKENTAVKSDYRVKAPKYYSSMPIETWLRNMEIFGKCSDIEDSKLITVAISNLLSGDAGANIIESLDDDEMADWNLFKRNLVSSLAQSDEFYKNQFHKYQRGSDSFGLCMANLKAYFKKGYKKTCLNDDNREAILERFINCQNPRLKEILKREQSQLTIENAAKRATEIEISIPSSENLFMADAQQAENPAISELCALLKDQMKRSENASSSKMTKSSPRRGVDSKKLQGHCISFVKRQKCKKMTNCKYLHSDDPPKFLCPNFSSAPTSLKFINVRIGEYVYPAMLDSGCSRTCIRSDLPFIEDSIKSDIKLTCANQETVSTRLTKNPIHMTAISDTGTLSISTTPLITDRLSVPIIIGLDVLHDITISKSSAFVELNGHRIQTVAPQLSCNSLRISAIIEKVEEEGSLRNFQSRRLKLAETSKFSPIIGSFGDATESQRSSLQHLVDKFRLAFTMGDSDLGQLFHYRFSLPFHDETQTSHQPPRPIPIHIRDQVANEIKTWQDLGIISETQSSNNIPLIILRKPDKSIRISLDARFLNQLLVKDRFPLPHMTTVFSRIGIKLAAGESCFISSLDLSRAYWQVRVAEEDAFKLAFSYNGRHYQANRMLYGTATAPSAFSRIMGKIMTYPSIIIYLDDLICIDSCFSEHLKTLEFIFKTCYDHGLLLSAKKCNLCMRETDFLGHKISSDGISPTSKHLKAVEDFQPPTDRNELKRY</sequence>
<evidence type="ECO:0000256" key="3">
    <source>
        <dbReference type="ARBA" id="ARBA00022679"/>
    </source>
</evidence>
<dbReference type="InterPro" id="IPR021109">
    <property type="entry name" value="Peptidase_aspartic_dom_sf"/>
</dbReference>
<dbReference type="CDD" id="cd00303">
    <property type="entry name" value="retropepsin_like"/>
    <property type="match status" value="1"/>
</dbReference>
<evidence type="ECO:0000256" key="4">
    <source>
        <dbReference type="ARBA" id="ARBA00022695"/>
    </source>
</evidence>
<dbReference type="InterPro" id="IPR000477">
    <property type="entry name" value="RT_dom"/>
</dbReference>
<organism evidence="9">
    <name type="scientific">Oikopleura dioica</name>
    <name type="common">Tunicate</name>
    <dbReference type="NCBI Taxonomy" id="34765"/>
    <lineage>
        <taxon>Eukaryota</taxon>
        <taxon>Metazoa</taxon>
        <taxon>Chordata</taxon>
        <taxon>Tunicata</taxon>
        <taxon>Appendicularia</taxon>
        <taxon>Copelata</taxon>
        <taxon>Oikopleuridae</taxon>
        <taxon>Oikopleura</taxon>
    </lineage>
</organism>
<evidence type="ECO:0000256" key="6">
    <source>
        <dbReference type="ARBA" id="ARBA00022759"/>
    </source>
</evidence>
<dbReference type="SUPFAM" id="SSF56672">
    <property type="entry name" value="DNA/RNA polymerases"/>
    <property type="match status" value="1"/>
</dbReference>
<dbReference type="CDD" id="cd01647">
    <property type="entry name" value="RT_LTR"/>
    <property type="match status" value="1"/>
</dbReference>
<evidence type="ECO:0000256" key="2">
    <source>
        <dbReference type="ARBA" id="ARBA00012180"/>
    </source>
</evidence>
<accession>E4XWR5</accession>
<feature type="non-terminal residue" evidence="9">
    <location>
        <position position="883"/>
    </location>
</feature>
<comment type="similarity">
    <text evidence="1">Belongs to the beta type-B retroviral polymerase family. HERV class-II K(HML-2) pol subfamily.</text>
</comment>
<evidence type="ECO:0000313" key="10">
    <source>
        <dbReference type="Proteomes" id="UP000001307"/>
    </source>
</evidence>
<dbReference type="Proteomes" id="UP000001307">
    <property type="component" value="Unassembled WGS sequence"/>
</dbReference>
<name>E4XWR5_OIKDI</name>
<dbReference type="EC" id="3.1.26.4" evidence="2"/>
<keyword evidence="3" id="KW-0808">Transferase</keyword>
<evidence type="ECO:0000256" key="1">
    <source>
        <dbReference type="ARBA" id="ARBA00010879"/>
    </source>
</evidence>
<dbReference type="InParanoid" id="E4XWR5"/>
<keyword evidence="5" id="KW-0540">Nuclease</keyword>
<dbReference type="SUPFAM" id="SSF50630">
    <property type="entry name" value="Acid proteases"/>
    <property type="match status" value="1"/>
</dbReference>
<feature type="compositionally biased region" description="Polar residues" evidence="7">
    <location>
        <begin position="376"/>
        <end position="385"/>
    </location>
</feature>
<dbReference type="Gene3D" id="3.30.70.270">
    <property type="match status" value="1"/>
</dbReference>
<dbReference type="AlphaFoldDB" id="E4XWR5"/>